<protein>
    <submittedName>
        <fullName evidence="2">Uncharacterized protein</fullName>
    </submittedName>
</protein>
<evidence type="ECO:0000313" key="2">
    <source>
        <dbReference type="EMBL" id="MCI57992.1"/>
    </source>
</evidence>
<evidence type="ECO:0000256" key="1">
    <source>
        <dbReference type="SAM" id="MobiDB-lite"/>
    </source>
</evidence>
<dbReference type="EMBL" id="LXQA010538630">
    <property type="protein sequence ID" value="MCI57992.1"/>
    <property type="molecule type" value="Genomic_DNA"/>
</dbReference>
<accession>A0A392TAS8</accession>
<feature type="compositionally biased region" description="Gly residues" evidence="1">
    <location>
        <begin position="9"/>
        <end position="21"/>
    </location>
</feature>
<comment type="caution">
    <text evidence="2">The sequence shown here is derived from an EMBL/GenBank/DDBJ whole genome shotgun (WGS) entry which is preliminary data.</text>
</comment>
<organism evidence="2 3">
    <name type="scientific">Trifolium medium</name>
    <dbReference type="NCBI Taxonomy" id="97028"/>
    <lineage>
        <taxon>Eukaryota</taxon>
        <taxon>Viridiplantae</taxon>
        <taxon>Streptophyta</taxon>
        <taxon>Embryophyta</taxon>
        <taxon>Tracheophyta</taxon>
        <taxon>Spermatophyta</taxon>
        <taxon>Magnoliopsida</taxon>
        <taxon>eudicotyledons</taxon>
        <taxon>Gunneridae</taxon>
        <taxon>Pentapetalae</taxon>
        <taxon>rosids</taxon>
        <taxon>fabids</taxon>
        <taxon>Fabales</taxon>
        <taxon>Fabaceae</taxon>
        <taxon>Papilionoideae</taxon>
        <taxon>50 kb inversion clade</taxon>
        <taxon>NPAAA clade</taxon>
        <taxon>Hologalegina</taxon>
        <taxon>IRL clade</taxon>
        <taxon>Trifolieae</taxon>
        <taxon>Trifolium</taxon>
    </lineage>
</organism>
<reference evidence="2 3" key="1">
    <citation type="journal article" date="2018" name="Front. Plant Sci.">
        <title>Red Clover (Trifolium pratense) and Zigzag Clover (T. medium) - A Picture of Genomic Similarities and Differences.</title>
        <authorList>
            <person name="Dluhosova J."/>
            <person name="Istvanek J."/>
            <person name="Nedelnik J."/>
            <person name="Repkova J."/>
        </authorList>
    </citation>
    <scope>NUCLEOTIDE SEQUENCE [LARGE SCALE GENOMIC DNA]</scope>
    <source>
        <strain evidence="3">cv. 10/8</strain>
        <tissue evidence="2">Leaf</tissue>
    </source>
</reference>
<evidence type="ECO:0000313" key="3">
    <source>
        <dbReference type="Proteomes" id="UP000265520"/>
    </source>
</evidence>
<keyword evidence="3" id="KW-1185">Reference proteome</keyword>
<dbReference type="AlphaFoldDB" id="A0A392TAS8"/>
<dbReference type="Proteomes" id="UP000265520">
    <property type="component" value="Unassembled WGS sequence"/>
</dbReference>
<proteinExistence type="predicted"/>
<feature type="non-terminal residue" evidence="2">
    <location>
        <position position="1"/>
    </location>
</feature>
<name>A0A392TAS8_9FABA</name>
<feature type="region of interest" description="Disordered" evidence="1">
    <location>
        <begin position="1"/>
        <end position="21"/>
    </location>
</feature>
<sequence>AMSPDREGAGGVRRSGGGASVHGGVRLVVLDSRCGDVCGFDGGGEISPSFPVVGGGCCYND</sequence>